<organism evidence="2 3">
    <name type="scientific">Lactuca saligna</name>
    <name type="common">Willowleaf lettuce</name>
    <dbReference type="NCBI Taxonomy" id="75948"/>
    <lineage>
        <taxon>Eukaryota</taxon>
        <taxon>Viridiplantae</taxon>
        <taxon>Streptophyta</taxon>
        <taxon>Embryophyta</taxon>
        <taxon>Tracheophyta</taxon>
        <taxon>Spermatophyta</taxon>
        <taxon>Magnoliopsida</taxon>
        <taxon>eudicotyledons</taxon>
        <taxon>Gunneridae</taxon>
        <taxon>Pentapetalae</taxon>
        <taxon>asterids</taxon>
        <taxon>campanulids</taxon>
        <taxon>Asterales</taxon>
        <taxon>Asteraceae</taxon>
        <taxon>Cichorioideae</taxon>
        <taxon>Cichorieae</taxon>
        <taxon>Lactucinae</taxon>
        <taxon>Lactuca</taxon>
    </lineage>
</organism>
<dbReference type="AlphaFoldDB" id="A0AA35YNQ4"/>
<name>A0AA35YNQ4_LACSI</name>
<proteinExistence type="predicted"/>
<evidence type="ECO:0000313" key="2">
    <source>
        <dbReference type="EMBL" id="CAI9277365.1"/>
    </source>
</evidence>
<keyword evidence="3" id="KW-1185">Reference proteome</keyword>
<dbReference type="EMBL" id="OX465079">
    <property type="protein sequence ID" value="CAI9277365.1"/>
    <property type="molecule type" value="Genomic_DNA"/>
</dbReference>
<feature type="compositionally biased region" description="Low complexity" evidence="1">
    <location>
        <begin position="26"/>
        <end position="38"/>
    </location>
</feature>
<dbReference type="Proteomes" id="UP001177003">
    <property type="component" value="Chromosome 3"/>
</dbReference>
<sequence length="239" mass="27006">MDDPPQIEVATKEDVPDYTNVSDDLPPTSVTKSSSSKPCFDFSLSSCSKESVEEENHEGNKLSSTPPEATLEGDQGNQTQCDLIDDSNPKELNNDEDNHHKKFKSSASDITSLDSKIELVLKSLSDIKVIAPSELNRANQLYQLISFLLKNTLEEVGEHYKDKLDHILSTINTILKIHEKMISASNELIKLTHVHHEKKIQWLEKRNSKICHEHGHARGAHQNHPFNSPYWGCFEPQIQ</sequence>
<feature type="region of interest" description="Disordered" evidence="1">
    <location>
        <begin position="1"/>
        <end position="106"/>
    </location>
</feature>
<protein>
    <submittedName>
        <fullName evidence="2">Uncharacterized protein</fullName>
    </submittedName>
</protein>
<accession>A0AA35YNQ4</accession>
<evidence type="ECO:0000313" key="3">
    <source>
        <dbReference type="Proteomes" id="UP001177003"/>
    </source>
</evidence>
<reference evidence="2" key="1">
    <citation type="submission" date="2023-04" db="EMBL/GenBank/DDBJ databases">
        <authorList>
            <person name="Vijverberg K."/>
            <person name="Xiong W."/>
            <person name="Schranz E."/>
        </authorList>
    </citation>
    <scope>NUCLEOTIDE SEQUENCE</scope>
</reference>
<gene>
    <name evidence="2" type="ORF">LSALG_LOCUS17298</name>
</gene>
<feature type="compositionally biased region" description="Basic and acidic residues" evidence="1">
    <location>
        <begin position="87"/>
        <end position="99"/>
    </location>
</feature>
<evidence type="ECO:0000256" key="1">
    <source>
        <dbReference type="SAM" id="MobiDB-lite"/>
    </source>
</evidence>